<feature type="repeat" description="Solcar" evidence="6">
    <location>
        <begin position="254"/>
        <end position="339"/>
    </location>
</feature>
<keyword evidence="4" id="KW-0677">Repeat</keyword>
<organism evidence="10 11">
    <name type="scientific">Tetradesmus obliquus</name>
    <name type="common">Green alga</name>
    <name type="synonym">Acutodesmus obliquus</name>
    <dbReference type="NCBI Taxonomy" id="3088"/>
    <lineage>
        <taxon>Eukaryota</taxon>
        <taxon>Viridiplantae</taxon>
        <taxon>Chlorophyta</taxon>
        <taxon>core chlorophytes</taxon>
        <taxon>Chlorophyceae</taxon>
        <taxon>CS clade</taxon>
        <taxon>Sphaeropleales</taxon>
        <taxon>Scenedesmaceae</taxon>
        <taxon>Tetradesmus</taxon>
    </lineage>
</organism>
<dbReference type="Gene3D" id="1.50.40.10">
    <property type="entry name" value="Mitochondrial carrier domain"/>
    <property type="match status" value="2"/>
</dbReference>
<evidence type="ECO:0000256" key="3">
    <source>
        <dbReference type="ARBA" id="ARBA00022692"/>
    </source>
</evidence>
<dbReference type="AlphaFoldDB" id="A0A383VZX9"/>
<evidence type="ECO:0000256" key="9">
    <source>
        <dbReference type="SAM" id="Phobius"/>
    </source>
</evidence>
<reference evidence="10 11" key="1">
    <citation type="submission" date="2016-10" db="EMBL/GenBank/DDBJ databases">
        <authorList>
            <person name="Cai Z."/>
        </authorList>
    </citation>
    <scope>NUCLEOTIDE SEQUENCE [LARGE SCALE GENOMIC DNA]</scope>
</reference>
<proteinExistence type="inferred from homology"/>
<feature type="repeat" description="Solcar" evidence="6">
    <location>
        <begin position="386"/>
        <end position="519"/>
    </location>
</feature>
<evidence type="ECO:0000256" key="8">
    <source>
        <dbReference type="SAM" id="MobiDB-lite"/>
    </source>
</evidence>
<feature type="compositionally biased region" description="Low complexity" evidence="8">
    <location>
        <begin position="76"/>
        <end position="145"/>
    </location>
</feature>
<evidence type="ECO:0000256" key="5">
    <source>
        <dbReference type="ARBA" id="ARBA00023136"/>
    </source>
</evidence>
<keyword evidence="2 7" id="KW-0813">Transport</keyword>
<name>A0A383VZX9_TETOB</name>
<dbReference type="InterPro" id="IPR023395">
    <property type="entry name" value="MCP_dom_sf"/>
</dbReference>
<keyword evidence="11" id="KW-1185">Reference proteome</keyword>
<protein>
    <submittedName>
        <fullName evidence="10">Uncharacterized protein</fullName>
    </submittedName>
</protein>
<comment type="similarity">
    <text evidence="7">Belongs to the mitochondrial carrier (TC 2.A.29) family.</text>
</comment>
<feature type="transmembrane region" description="Helical" evidence="9">
    <location>
        <begin position="310"/>
        <end position="333"/>
    </location>
</feature>
<dbReference type="Proteomes" id="UP000256970">
    <property type="component" value="Unassembled WGS sequence"/>
</dbReference>
<dbReference type="InterPro" id="IPR018108">
    <property type="entry name" value="MCP_transmembrane"/>
</dbReference>
<dbReference type="EMBL" id="FNXT01000989">
    <property type="protein sequence ID" value="SZX70423.1"/>
    <property type="molecule type" value="Genomic_DNA"/>
</dbReference>
<evidence type="ECO:0000256" key="6">
    <source>
        <dbReference type="PROSITE-ProRule" id="PRU00282"/>
    </source>
</evidence>
<evidence type="ECO:0000313" key="11">
    <source>
        <dbReference type="Proteomes" id="UP000256970"/>
    </source>
</evidence>
<keyword evidence="9" id="KW-1133">Transmembrane helix</keyword>
<dbReference type="GO" id="GO:0055085">
    <property type="term" value="P:transmembrane transport"/>
    <property type="evidence" value="ECO:0007669"/>
    <property type="project" value="InterPro"/>
</dbReference>
<dbReference type="GO" id="GO:0016020">
    <property type="term" value="C:membrane"/>
    <property type="evidence" value="ECO:0007669"/>
    <property type="project" value="UniProtKB-SubCell"/>
</dbReference>
<evidence type="ECO:0000256" key="1">
    <source>
        <dbReference type="ARBA" id="ARBA00004141"/>
    </source>
</evidence>
<evidence type="ECO:0000256" key="2">
    <source>
        <dbReference type="ARBA" id="ARBA00022448"/>
    </source>
</evidence>
<keyword evidence="5 6" id="KW-0472">Membrane</keyword>
<dbReference type="InterPro" id="IPR002067">
    <property type="entry name" value="MCP"/>
</dbReference>
<evidence type="ECO:0000313" key="10">
    <source>
        <dbReference type="EMBL" id="SZX70423.1"/>
    </source>
</evidence>
<dbReference type="PRINTS" id="PR00926">
    <property type="entry name" value="MITOCARRIER"/>
</dbReference>
<dbReference type="PROSITE" id="PS50920">
    <property type="entry name" value="SOLCAR"/>
    <property type="match status" value="3"/>
</dbReference>
<gene>
    <name evidence="10" type="ORF">BQ4739_LOCUS10638</name>
</gene>
<sequence>MAKRQQFLVAGNLPPGARASFAPAGPAQDLSFSLNPCSNKWPGQRHRRVKFASVTAVQLPQQQELFSRPQPRQHHQQQQITPSISSSTGQCQSLAQLQQQAQRAAEHQQQQAAAGTAPKQQRPLQQQASLQDIQQQQQQQHNKQQGSPLRACQDGLSGFLASLSQAKLLVAGAMAAVVSRTAMAPLERVKMDLLLKTSTRSAMQTAQYVYEREGIAGFWKGNGLNLLRTAPFKALNFFSFDVYSNMLSSVWTDGSNSARFVAGALAGITATLVCFPLDVLRTRLMAPWGHKYGGPLRTLQGMARFEGLGALYAGCVPAVIGMAPSGAVFYGVYDLLKHRHLEKLNIAAAAAAAAAAALEQSQHEAASSSTGSTQQQQQQVQQQHELPVLYTLLYGAIAGAAAEAFLYPLEVIRRKMQLQSMAAGTAFLAGNAHGAPNVLRQHGLKAASGALAPAGAGAGGAFGAAGVPGAAVSRIAAACSAILKADGMRGFYAGIMPNMLQVLPSAALSYGTYETMKQVLGVVSM</sequence>
<comment type="subcellular location">
    <subcellularLocation>
        <location evidence="1">Membrane</location>
        <topology evidence="1">Multi-pass membrane protein</topology>
    </subcellularLocation>
</comment>
<evidence type="ECO:0000256" key="7">
    <source>
        <dbReference type="RuleBase" id="RU000488"/>
    </source>
</evidence>
<evidence type="ECO:0000256" key="4">
    <source>
        <dbReference type="ARBA" id="ARBA00022737"/>
    </source>
</evidence>
<feature type="transmembrane region" description="Helical" evidence="9">
    <location>
        <begin position="388"/>
        <end position="409"/>
    </location>
</feature>
<dbReference type="Pfam" id="PF00153">
    <property type="entry name" value="Mito_carr"/>
    <property type="match status" value="4"/>
</dbReference>
<dbReference type="STRING" id="3088.A0A383VZX9"/>
<dbReference type="SUPFAM" id="SSF103506">
    <property type="entry name" value="Mitochondrial carrier"/>
    <property type="match status" value="1"/>
</dbReference>
<dbReference type="PANTHER" id="PTHR24089">
    <property type="entry name" value="SOLUTE CARRIER FAMILY 25"/>
    <property type="match status" value="1"/>
</dbReference>
<keyword evidence="3 6" id="KW-0812">Transmembrane</keyword>
<feature type="region of interest" description="Disordered" evidence="8">
    <location>
        <begin position="66"/>
        <end position="149"/>
    </location>
</feature>
<feature type="repeat" description="Solcar" evidence="6">
    <location>
        <begin position="163"/>
        <end position="246"/>
    </location>
</feature>
<accession>A0A383VZX9</accession>